<dbReference type="GO" id="GO:0000479">
    <property type="term" value="P:endonucleolytic cleavage of tricistronic rRNA transcript (SSU-rRNA, 5.8S rRNA, LSU-rRNA)"/>
    <property type="evidence" value="ECO:0007669"/>
    <property type="project" value="TreeGrafter"/>
</dbReference>
<dbReference type="GO" id="GO:0000462">
    <property type="term" value="P:maturation of SSU-rRNA from tricistronic rRNA transcript (SSU-rRNA, 5.8S rRNA, LSU-rRNA)"/>
    <property type="evidence" value="ECO:0007669"/>
    <property type="project" value="TreeGrafter"/>
</dbReference>
<feature type="region of interest" description="Disordered" evidence="5">
    <location>
        <begin position="311"/>
        <end position="330"/>
    </location>
</feature>
<evidence type="ECO:0000313" key="7">
    <source>
        <dbReference type="EMBL" id="KAH3678040.1"/>
    </source>
</evidence>
<evidence type="ECO:0000256" key="1">
    <source>
        <dbReference type="ARBA" id="ARBA00004604"/>
    </source>
</evidence>
<comment type="subcellular location">
    <subcellularLocation>
        <location evidence="1">Nucleus</location>
        <location evidence="1">Nucleolus</location>
    </subcellularLocation>
</comment>
<dbReference type="SMART" id="SM01362">
    <property type="entry name" value="DUF663"/>
    <property type="match status" value="1"/>
</dbReference>
<gene>
    <name evidence="7" type="ORF">OGATHE_000695</name>
</gene>
<accession>A0A9P8PUU3</accession>
<dbReference type="PANTHER" id="PTHR12858">
    <property type="entry name" value="RIBOSOME BIOGENESIS PROTEIN"/>
    <property type="match status" value="1"/>
</dbReference>
<dbReference type="Pfam" id="PF04950">
    <property type="entry name" value="RIBIOP_C"/>
    <property type="match status" value="1"/>
</dbReference>
<keyword evidence="8" id="KW-1185">Reference proteome</keyword>
<dbReference type="PROSITE" id="PS51714">
    <property type="entry name" value="G_BMS1"/>
    <property type="match status" value="1"/>
</dbReference>
<dbReference type="Pfam" id="PF22298">
    <property type="entry name" value="Tsr1_G-like"/>
    <property type="match status" value="1"/>
</dbReference>
<sequence>MAGHRPTLKKPNKAFKSGHASKRALKAASKGKVEKAKTNNKRVHVPSKLERKNLANQLKHNKIAKTLEERSLFDHGNVERIVTIIPLTSNVSGVDMANKILGSVGEEGLQIKDTSGVTSVRVQRFKAGLKVIIPDMNNVIDVLDCAKVADFVVFGLSATEEVNPEIGEQIIRAAENQGISSVYGVVPDLVSAYPKKNLQQDVLKSLTSFFKHFFPHTEKLFALETQMESLNLLRSLCQKKPKQITWRDSRGYMVADSVAWEAEGLMEGHLIIEGTVRGIGFHPDRLVYLPDLGDFPVSQIELLGKEPGVFVPGPERESLDPLQEADDLDDEDMISDEDDWAMDVEDNGEEQKPEKRLPKGISEYQARWMHDEELEELIEERGLESNSEDQESDMESDGMNEDADSHMDLEQEEEAKQLEAYKRREREELEFPDEFELHPEESAVKRLARYRGEKSLASAEWDYDEVDDRTPENWSRYLRVKNYKSTKNRILKQARAEVVVKAGQKCKMYILVPSHIVERVTDPARKPFAVYSLLPNEHKLSVCHFSAQTWEDYEEPIKSKDTMIVQYGPRRVQINPLFSQATNNPNNVAKFLRFLHKGSISVATAVLPVSFTNCPAIFFKKTESGTRFIAQGTFLNTDYTRILAKRIVLTGEVFKIHKSVVTVRYMFFNSQDVQHYQHIPLFTKMGRSGLIKESLGTHGYFKATFDGKLNAQDVVAMALYKRVWPKEAII</sequence>
<comment type="caution">
    <text evidence="7">The sequence shown here is derived from an EMBL/GenBank/DDBJ whole genome shotgun (WGS) entry which is preliminary data.</text>
</comment>
<feature type="region of interest" description="Disordered" evidence="5">
    <location>
        <begin position="381"/>
        <end position="406"/>
    </location>
</feature>
<feature type="domain" description="Bms1-type G" evidence="6">
    <location>
        <begin position="78"/>
        <end position="242"/>
    </location>
</feature>
<feature type="compositionally biased region" description="Basic residues" evidence="5">
    <location>
        <begin position="1"/>
        <end position="13"/>
    </location>
</feature>
<reference evidence="7" key="2">
    <citation type="submission" date="2021-01" db="EMBL/GenBank/DDBJ databases">
        <authorList>
            <person name="Schikora-Tamarit M.A."/>
        </authorList>
    </citation>
    <scope>NUCLEOTIDE SEQUENCE</scope>
    <source>
        <strain evidence="7">NCAIM Y.01608</strain>
    </source>
</reference>
<dbReference type="Proteomes" id="UP000788993">
    <property type="component" value="Unassembled WGS sequence"/>
</dbReference>
<dbReference type="GO" id="GO:0005730">
    <property type="term" value="C:nucleolus"/>
    <property type="evidence" value="ECO:0007669"/>
    <property type="project" value="UniProtKB-SubCell"/>
</dbReference>
<evidence type="ECO:0000259" key="6">
    <source>
        <dbReference type="PROSITE" id="PS51714"/>
    </source>
</evidence>
<dbReference type="GO" id="GO:0003924">
    <property type="term" value="F:GTPase activity"/>
    <property type="evidence" value="ECO:0007669"/>
    <property type="project" value="TreeGrafter"/>
</dbReference>
<evidence type="ECO:0000256" key="5">
    <source>
        <dbReference type="SAM" id="MobiDB-lite"/>
    </source>
</evidence>
<keyword evidence="3" id="KW-0539">Nucleus</keyword>
<feature type="compositionally biased region" description="Acidic residues" evidence="5">
    <location>
        <begin position="386"/>
        <end position="402"/>
    </location>
</feature>
<dbReference type="GO" id="GO:0034511">
    <property type="term" value="F:U3 snoRNA binding"/>
    <property type="evidence" value="ECO:0007669"/>
    <property type="project" value="TreeGrafter"/>
</dbReference>
<dbReference type="InterPro" id="IPR030387">
    <property type="entry name" value="G_Bms1/Tsr1_dom"/>
</dbReference>
<dbReference type="EMBL" id="JAEUBD010000095">
    <property type="protein sequence ID" value="KAH3678040.1"/>
    <property type="molecule type" value="Genomic_DNA"/>
</dbReference>
<dbReference type="InterPro" id="IPR007034">
    <property type="entry name" value="BMS1_TSR1_C"/>
</dbReference>
<dbReference type="AlphaFoldDB" id="A0A9P8PUU3"/>
<evidence type="ECO:0000256" key="2">
    <source>
        <dbReference type="ARBA" id="ARBA00022517"/>
    </source>
</evidence>
<proteinExistence type="inferred from homology"/>
<reference evidence="7" key="1">
    <citation type="journal article" date="2021" name="Open Biol.">
        <title>Shared evolutionary footprints suggest mitochondrial oxidative damage underlies multiple complex I losses in fungi.</title>
        <authorList>
            <person name="Schikora-Tamarit M.A."/>
            <person name="Marcet-Houben M."/>
            <person name="Nosek J."/>
            <person name="Gabaldon T."/>
        </authorList>
    </citation>
    <scope>NUCLEOTIDE SEQUENCE</scope>
    <source>
        <strain evidence="7">NCAIM Y.01608</strain>
    </source>
</reference>
<dbReference type="SMART" id="SM00785">
    <property type="entry name" value="AARP2CN"/>
    <property type="match status" value="1"/>
</dbReference>
<evidence type="ECO:0000256" key="4">
    <source>
        <dbReference type="ARBA" id="ARBA00038288"/>
    </source>
</evidence>
<keyword evidence="2" id="KW-0690">Ribosome biogenesis</keyword>
<dbReference type="InterPro" id="IPR039761">
    <property type="entry name" value="Bms1/Tsr1"/>
</dbReference>
<evidence type="ECO:0000313" key="8">
    <source>
        <dbReference type="Proteomes" id="UP000788993"/>
    </source>
</evidence>
<dbReference type="InterPro" id="IPR012948">
    <property type="entry name" value="AARP2CN"/>
</dbReference>
<organism evidence="7 8">
    <name type="scientific">Ogataea polymorpha</name>
    <dbReference type="NCBI Taxonomy" id="460523"/>
    <lineage>
        <taxon>Eukaryota</taxon>
        <taxon>Fungi</taxon>
        <taxon>Dikarya</taxon>
        <taxon>Ascomycota</taxon>
        <taxon>Saccharomycotina</taxon>
        <taxon>Pichiomycetes</taxon>
        <taxon>Pichiales</taxon>
        <taxon>Pichiaceae</taxon>
        <taxon>Ogataea</taxon>
    </lineage>
</organism>
<name>A0A9P8PUU3_9ASCO</name>
<comment type="similarity">
    <text evidence="4">Belongs to the TRAFAC class translation factor GTPase superfamily. Bms1-like GTPase family. TSR1 subfamily.</text>
</comment>
<evidence type="ECO:0000256" key="3">
    <source>
        <dbReference type="ARBA" id="ARBA00023242"/>
    </source>
</evidence>
<feature type="region of interest" description="Disordered" evidence="5">
    <location>
        <begin position="1"/>
        <end position="47"/>
    </location>
</feature>
<dbReference type="GO" id="GO:0005525">
    <property type="term" value="F:GTP binding"/>
    <property type="evidence" value="ECO:0007669"/>
    <property type="project" value="TreeGrafter"/>
</dbReference>
<dbReference type="GO" id="GO:0030688">
    <property type="term" value="C:preribosome, small subunit precursor"/>
    <property type="evidence" value="ECO:0007669"/>
    <property type="project" value="TreeGrafter"/>
</dbReference>
<protein>
    <recommendedName>
        <fullName evidence="6">Bms1-type G domain-containing protein</fullName>
    </recommendedName>
</protein>
<dbReference type="PANTHER" id="PTHR12858:SF1">
    <property type="entry name" value="PRE-RRNA-PROCESSING PROTEIN TSR1 HOMOLOG"/>
    <property type="match status" value="1"/>
</dbReference>
<dbReference type="Pfam" id="PF08142">
    <property type="entry name" value="AARP2CN"/>
    <property type="match status" value="1"/>
</dbReference>